<organism evidence="1">
    <name type="scientific">Spirodela intermedia</name>
    <name type="common">Intermediate duckweed</name>
    <dbReference type="NCBI Taxonomy" id="51605"/>
    <lineage>
        <taxon>Eukaryota</taxon>
        <taxon>Viridiplantae</taxon>
        <taxon>Streptophyta</taxon>
        <taxon>Embryophyta</taxon>
        <taxon>Tracheophyta</taxon>
        <taxon>Spermatophyta</taxon>
        <taxon>Magnoliopsida</taxon>
        <taxon>Liliopsida</taxon>
        <taxon>Araceae</taxon>
        <taxon>Lemnoideae</taxon>
        <taxon>Spirodela</taxon>
    </lineage>
</organism>
<protein>
    <submittedName>
        <fullName evidence="1">Uncharacterized protein</fullName>
    </submittedName>
</protein>
<proteinExistence type="predicted"/>
<gene>
    <name evidence="1" type="ORF">SI7747_01001474</name>
</gene>
<dbReference type="AlphaFoldDB" id="A0A7I8IC03"/>
<dbReference type="Proteomes" id="UP001189122">
    <property type="component" value="Unassembled WGS sequence"/>
</dbReference>
<evidence type="ECO:0000313" key="1">
    <source>
        <dbReference type="EMBL" id="CAA2615118.1"/>
    </source>
</evidence>
<evidence type="ECO:0000313" key="2">
    <source>
        <dbReference type="Proteomes" id="UP001189122"/>
    </source>
</evidence>
<dbReference type="EMBL" id="LR743588">
    <property type="protein sequence ID" value="CAA2615118.1"/>
    <property type="molecule type" value="Genomic_DNA"/>
</dbReference>
<reference evidence="1 2" key="1">
    <citation type="submission" date="2019-12" db="EMBL/GenBank/DDBJ databases">
        <authorList>
            <person name="Scholz U."/>
            <person name="Mascher M."/>
            <person name="Fiebig A."/>
        </authorList>
    </citation>
    <scope>NUCLEOTIDE SEQUENCE</scope>
</reference>
<keyword evidence="2" id="KW-1185">Reference proteome</keyword>
<accession>A0A7I8IC03</accession>
<name>A0A7I8IC03_SPIIN</name>
<dbReference type="EMBL" id="CACRZD030000001">
    <property type="protein sequence ID" value="CAA6654884.1"/>
    <property type="molecule type" value="Genomic_DNA"/>
</dbReference>
<sequence length="92" mass="10590">MLRMDDFDVILGTDFVTKHEADTFLVTLQEVEGEGQKVGHPQVLSLLNEFQDIMPDKLPTKLPPKRDIEHMIELLSRERPPTRASYKMLPTT</sequence>